<keyword evidence="2" id="KW-1185">Reference proteome</keyword>
<sequence length="530" mass="61300">MAEEVNMDNFEEKITFGVDLVEAALKQLSIINTIENDNRFCDDKFIQRAVQRYEKYWLPLAAENKDKILPAPLDVEWVWHCHLLSPVNYDETCREMFGQAIDHKLFSSAEREKEISVAKNLWKDKYPDVPFDVEEIPEEVSEFESKISYDLPGAAKRQRGFNYQVSLPHFKDRKYLEDAVRRYKKMLYLKLKNPGEFLVPCYDMDLVWHSHQLHPSVYKQDTEKVLGKIFNHDDSVVDRNLGSKLNKADEKTRNLWKETFNENFSKAGAMFRGDPPYDSLTPPTKEEVRAFSTKIASINFDYVEIEGLPDELRKFKIKIHLMANEREGPQVGALRGPNRKWDKKKKLNFTFDTKSYNSIKLTLLEIHKPLCVSTSEQLGQCVFQMLEHVENAPIENETEISEILTVDEERQIRIQIKASVKLAAKIGPCLLFLKNGNYDNRICIMPEHVKQMWGPIPLPRLPTGKDNQCIVATHKFLNHNGDLTFTCRVIHSLPLLLSAIQVFYHDKMAAVGHVISTDQLPLSSEVCIIL</sequence>
<dbReference type="EnsemblMetazoa" id="G29188.6">
    <property type="protein sequence ID" value="G29188.6:cds"/>
    <property type="gene ID" value="G29188"/>
</dbReference>
<reference evidence="1" key="1">
    <citation type="submission" date="2022-08" db="UniProtKB">
        <authorList>
            <consortium name="EnsemblMetazoa"/>
        </authorList>
    </citation>
    <scope>IDENTIFICATION</scope>
    <source>
        <strain evidence="1">05x7-T-G4-1.051#20</strain>
    </source>
</reference>
<protein>
    <recommendedName>
        <fullName evidence="3">Glycine-rich domain-containing protein 2</fullName>
    </recommendedName>
</protein>
<accession>A0A8W8LPV9</accession>
<evidence type="ECO:0008006" key="3">
    <source>
        <dbReference type="Google" id="ProtNLM"/>
    </source>
</evidence>
<dbReference type="PANTHER" id="PTHR34365">
    <property type="entry name" value="ENOLASE (DUF1399)"/>
    <property type="match status" value="1"/>
</dbReference>
<organism evidence="1 2">
    <name type="scientific">Magallana gigas</name>
    <name type="common">Pacific oyster</name>
    <name type="synonym">Crassostrea gigas</name>
    <dbReference type="NCBI Taxonomy" id="29159"/>
    <lineage>
        <taxon>Eukaryota</taxon>
        <taxon>Metazoa</taxon>
        <taxon>Spiralia</taxon>
        <taxon>Lophotrochozoa</taxon>
        <taxon>Mollusca</taxon>
        <taxon>Bivalvia</taxon>
        <taxon>Autobranchia</taxon>
        <taxon>Pteriomorphia</taxon>
        <taxon>Ostreida</taxon>
        <taxon>Ostreoidea</taxon>
        <taxon>Ostreidae</taxon>
        <taxon>Magallana</taxon>
    </lineage>
</organism>
<evidence type="ECO:0000313" key="1">
    <source>
        <dbReference type="EnsemblMetazoa" id="G29188.6:cds"/>
    </source>
</evidence>
<dbReference type="Pfam" id="PF07173">
    <property type="entry name" value="GRDP-like"/>
    <property type="match status" value="1"/>
</dbReference>
<name>A0A8W8LPV9_MAGGI</name>
<dbReference type="Proteomes" id="UP000005408">
    <property type="component" value="Unassembled WGS sequence"/>
</dbReference>
<dbReference type="InterPro" id="IPR009836">
    <property type="entry name" value="GRDP-like"/>
</dbReference>
<dbReference type="PANTHER" id="PTHR34365:SF7">
    <property type="entry name" value="GLYCINE-RICH DOMAIN-CONTAINING PROTEIN 1"/>
    <property type="match status" value="1"/>
</dbReference>
<proteinExistence type="predicted"/>
<dbReference type="AlphaFoldDB" id="A0A8W8LPV9"/>
<evidence type="ECO:0000313" key="2">
    <source>
        <dbReference type="Proteomes" id="UP000005408"/>
    </source>
</evidence>